<feature type="region of interest" description="Disordered" evidence="1">
    <location>
        <begin position="27"/>
        <end position="57"/>
    </location>
</feature>
<evidence type="ECO:0000313" key="2">
    <source>
        <dbReference type="EMBL" id="KUG19999.1"/>
    </source>
</evidence>
<dbReference type="AlphaFoldDB" id="A0A0W8FGI6"/>
<name>A0A0W8FGI6_9ZZZZ</name>
<sequence length="57" mass="6094">MPAGLPGVYRRRTAHFAPVIPSFLPQGASGSVSKDAEKRVIRRRGGGVSGSWERCSP</sequence>
<organism evidence="2">
    <name type="scientific">hydrocarbon metagenome</name>
    <dbReference type="NCBI Taxonomy" id="938273"/>
    <lineage>
        <taxon>unclassified sequences</taxon>
        <taxon>metagenomes</taxon>
        <taxon>ecological metagenomes</taxon>
    </lineage>
</organism>
<accession>A0A0W8FGI6</accession>
<protein>
    <submittedName>
        <fullName evidence="2">Uncharacterized protein</fullName>
    </submittedName>
</protein>
<evidence type="ECO:0000256" key="1">
    <source>
        <dbReference type="SAM" id="MobiDB-lite"/>
    </source>
</evidence>
<proteinExistence type="predicted"/>
<gene>
    <name evidence="2" type="ORF">ASZ90_010268</name>
</gene>
<reference evidence="2" key="1">
    <citation type="journal article" date="2015" name="Proc. Natl. Acad. Sci. U.S.A.">
        <title>Networks of energetic and metabolic interactions define dynamics in microbial communities.</title>
        <authorList>
            <person name="Embree M."/>
            <person name="Liu J.K."/>
            <person name="Al-Bassam M.M."/>
            <person name="Zengler K."/>
        </authorList>
    </citation>
    <scope>NUCLEOTIDE SEQUENCE</scope>
</reference>
<comment type="caution">
    <text evidence="2">The sequence shown here is derived from an EMBL/GenBank/DDBJ whole genome shotgun (WGS) entry which is preliminary data.</text>
</comment>
<dbReference type="EMBL" id="LNQE01001236">
    <property type="protein sequence ID" value="KUG19999.1"/>
    <property type="molecule type" value="Genomic_DNA"/>
</dbReference>